<dbReference type="InParanoid" id="A0A6P4AX70"/>
<evidence type="ECO:0000256" key="6">
    <source>
        <dbReference type="ARBA" id="ARBA00023242"/>
    </source>
</evidence>
<evidence type="ECO:0000313" key="9">
    <source>
        <dbReference type="Proteomes" id="UP001652623"/>
    </source>
</evidence>
<feature type="domain" description="Myb-like" evidence="7">
    <location>
        <begin position="62"/>
        <end position="112"/>
    </location>
</feature>
<evidence type="ECO:0000259" key="7">
    <source>
        <dbReference type="PROSITE" id="PS50090"/>
    </source>
</evidence>
<evidence type="ECO:0000313" key="10">
    <source>
        <dbReference type="RefSeq" id="XP_015890697.1"/>
    </source>
</evidence>
<keyword evidence="4" id="KW-0238">DNA-binding</keyword>
<evidence type="ECO:0000259" key="8">
    <source>
        <dbReference type="PROSITE" id="PS51294"/>
    </source>
</evidence>
<dbReference type="InterPro" id="IPR017930">
    <property type="entry name" value="Myb_dom"/>
</dbReference>
<dbReference type="CDD" id="cd00167">
    <property type="entry name" value="SANT"/>
    <property type="match status" value="2"/>
</dbReference>
<dbReference type="GO" id="GO:0005634">
    <property type="term" value="C:nucleus"/>
    <property type="evidence" value="ECO:0007669"/>
    <property type="project" value="UniProtKB-SubCell"/>
</dbReference>
<dbReference type="KEGG" id="zju:107425254"/>
<evidence type="ECO:0000256" key="4">
    <source>
        <dbReference type="ARBA" id="ARBA00023125"/>
    </source>
</evidence>
<evidence type="ECO:0000256" key="1">
    <source>
        <dbReference type="ARBA" id="ARBA00004123"/>
    </source>
</evidence>
<dbReference type="GeneID" id="107425254"/>
<keyword evidence="3" id="KW-0805">Transcription regulation</keyword>
<dbReference type="Pfam" id="PF00249">
    <property type="entry name" value="Myb_DNA-binding"/>
    <property type="match status" value="2"/>
</dbReference>
<dbReference type="SUPFAM" id="SSF46689">
    <property type="entry name" value="Homeodomain-like"/>
    <property type="match status" value="1"/>
</dbReference>
<gene>
    <name evidence="10" type="primary">LOC107425254</name>
</gene>
<organism evidence="9 10">
    <name type="scientific">Ziziphus jujuba</name>
    <name type="common">Chinese jujube</name>
    <name type="synonym">Ziziphus sativa</name>
    <dbReference type="NCBI Taxonomy" id="326968"/>
    <lineage>
        <taxon>Eukaryota</taxon>
        <taxon>Viridiplantae</taxon>
        <taxon>Streptophyta</taxon>
        <taxon>Embryophyta</taxon>
        <taxon>Tracheophyta</taxon>
        <taxon>Spermatophyta</taxon>
        <taxon>Magnoliopsida</taxon>
        <taxon>eudicotyledons</taxon>
        <taxon>Gunneridae</taxon>
        <taxon>Pentapetalae</taxon>
        <taxon>rosids</taxon>
        <taxon>fabids</taxon>
        <taxon>Rosales</taxon>
        <taxon>Rhamnaceae</taxon>
        <taxon>Paliureae</taxon>
        <taxon>Ziziphus</taxon>
    </lineage>
</organism>
<dbReference type="FunFam" id="1.10.10.60:FF:000185">
    <property type="entry name" value="MYB transcription factor"/>
    <property type="match status" value="1"/>
</dbReference>
<sequence>MGHHSCCNKQKVKRGLWSPEEDEKLINYISTYGHGCWSSVPKLAGLQRCGKSCRLRWINYLRPDLKRGSFSPQEAALIIELHSILGNRWAQIAKHLPGRTDNEVKNFWNSSIKKKLMAHEAAHHHLVPSLAAASISDHIHNPSCSDHHEAAAAAFFTFNPNHPDFINLTSSHHQLQDQQQLYLSINQTLRNINPQHQGLLCQNINNDDANDQLQFAPSLSNSSSNPFSSSWSTLGCQLPTPIQQDHHQNFFCINNEASPPNYVGGGGGDKEMMDIPSVAFSSCENPLMAASIMDGNNCKVMTAYSSCTPSHDHHQLDPPCNIPSTGSYLQDSFVPNTNNNQMDYIEAIVSSLPSSSSSSTSSSSSSSSSALSHLPSSCQFFSNPNLLIPSRWDA</sequence>
<accession>A0A6P4AX70</accession>
<dbReference type="PROSITE" id="PS51294">
    <property type="entry name" value="HTH_MYB"/>
    <property type="match status" value="2"/>
</dbReference>
<dbReference type="InterPro" id="IPR009057">
    <property type="entry name" value="Homeodomain-like_sf"/>
</dbReference>
<dbReference type="InterPro" id="IPR001005">
    <property type="entry name" value="SANT/Myb"/>
</dbReference>
<dbReference type="FunFam" id="1.10.10.60:FF:000140">
    <property type="entry name" value="Myb transcription factor"/>
    <property type="match status" value="1"/>
</dbReference>
<dbReference type="AlphaFoldDB" id="A0A6P4AX70"/>
<evidence type="ECO:0000256" key="3">
    <source>
        <dbReference type="ARBA" id="ARBA00023015"/>
    </source>
</evidence>
<dbReference type="RefSeq" id="XP_015890697.1">
    <property type="nucleotide sequence ID" value="XM_016035211.4"/>
</dbReference>
<keyword evidence="5" id="KW-0804">Transcription</keyword>
<dbReference type="InterPro" id="IPR051953">
    <property type="entry name" value="Plant_SW-associated_TFs"/>
</dbReference>
<keyword evidence="6" id="KW-0539">Nucleus</keyword>
<dbReference type="PROSITE" id="PS50090">
    <property type="entry name" value="MYB_LIKE"/>
    <property type="match status" value="2"/>
</dbReference>
<proteinExistence type="predicted"/>
<feature type="domain" description="HTH myb-type" evidence="8">
    <location>
        <begin position="62"/>
        <end position="116"/>
    </location>
</feature>
<dbReference type="SMART" id="SM00717">
    <property type="entry name" value="SANT"/>
    <property type="match status" value="2"/>
</dbReference>
<protein>
    <submittedName>
        <fullName evidence="10">Transcription factor MYB26</fullName>
    </submittedName>
</protein>
<keyword evidence="2" id="KW-0677">Repeat</keyword>
<comment type="subcellular location">
    <subcellularLocation>
        <location evidence="1">Nucleus</location>
    </subcellularLocation>
</comment>
<name>A0A6P4AX70_ZIZJJ</name>
<dbReference type="PANTHER" id="PTHR47997:SF87">
    <property type="entry name" value="TRANSCRIPTION FACTOR MYB26"/>
    <property type="match status" value="1"/>
</dbReference>
<dbReference type="Gene3D" id="1.10.10.60">
    <property type="entry name" value="Homeodomain-like"/>
    <property type="match status" value="2"/>
</dbReference>
<dbReference type="PANTHER" id="PTHR47997">
    <property type="entry name" value="MYB DOMAIN PROTEIN 55"/>
    <property type="match status" value="1"/>
</dbReference>
<evidence type="ECO:0000256" key="2">
    <source>
        <dbReference type="ARBA" id="ARBA00022737"/>
    </source>
</evidence>
<dbReference type="Proteomes" id="UP001652623">
    <property type="component" value="Chromosome 1"/>
</dbReference>
<feature type="domain" description="Myb-like" evidence="7">
    <location>
        <begin position="9"/>
        <end position="61"/>
    </location>
</feature>
<keyword evidence="9" id="KW-1185">Reference proteome</keyword>
<dbReference type="GO" id="GO:0003677">
    <property type="term" value="F:DNA binding"/>
    <property type="evidence" value="ECO:0007669"/>
    <property type="project" value="UniProtKB-KW"/>
</dbReference>
<feature type="domain" description="HTH myb-type" evidence="8">
    <location>
        <begin position="9"/>
        <end position="61"/>
    </location>
</feature>
<reference evidence="10" key="2">
    <citation type="submission" date="2025-08" db="UniProtKB">
        <authorList>
            <consortium name="RefSeq"/>
        </authorList>
    </citation>
    <scope>IDENTIFICATION</scope>
    <source>
        <tissue evidence="10">Seedling</tissue>
    </source>
</reference>
<evidence type="ECO:0000256" key="5">
    <source>
        <dbReference type="ARBA" id="ARBA00023163"/>
    </source>
</evidence>
<reference evidence="9" key="1">
    <citation type="submission" date="2025-05" db="UniProtKB">
        <authorList>
            <consortium name="RefSeq"/>
        </authorList>
    </citation>
    <scope>NUCLEOTIDE SEQUENCE [LARGE SCALE GENOMIC DNA]</scope>
</reference>